<dbReference type="PANTHER" id="PTHR43859:SF4">
    <property type="entry name" value="BUTANOATE--COA LIGASE AAE1-RELATED"/>
    <property type="match status" value="1"/>
</dbReference>
<organism evidence="7 8">
    <name type="scientific">Actinoallomurus bryophytorum</name>
    <dbReference type="NCBI Taxonomy" id="1490222"/>
    <lineage>
        <taxon>Bacteria</taxon>
        <taxon>Bacillati</taxon>
        <taxon>Actinomycetota</taxon>
        <taxon>Actinomycetes</taxon>
        <taxon>Streptosporangiales</taxon>
        <taxon>Thermomonosporaceae</taxon>
        <taxon>Actinoallomurus</taxon>
    </lineage>
</organism>
<sequence length="513" mass="54121">MDVAMHLPLSIGQFLARGATVHTARSAVIDDPAIPGGPLPDATYGTLAARVAGLAALLDGLGVEPGQRVAVVAHNSARALELYYAVPATGRILVPINFRLARDEIGFIVRHSGARVLFHDPEVADTVAGLPVDHLVSLGRTPTRGVATTTVGRSPDEDSVATINYTSGTTAAPKGVRLTHRNLWLNAVTFALHFSMTERDVYLHTVPLFHANGWGIPYAAAALGIPQVMLRKVDGAEILRRVADHGVTLMGGAPAVLAAVLAAAETHRGAVPGRGRVRVMCGGAPPPPSVIARFVEVTGWEFAQVYGLTETGPLLTVNRMRPEHEGLPPARQAALLAGRTGAPVLGADLRIAADGEVLARGHGVCDGYWEQPETTEAALADGWLRTGDAGRLDADGYLTITDRKKDVIITGGENVSATEVENRLLGHPAVSDAAVIAVPDPRWGETVKAIVILTGEAAATEAELIAHCRAGLAHFKCPTSVDFAEALPRTVTGKIQKFILRAPYWSGQQRKVN</sequence>
<dbReference type="Proteomes" id="UP000316096">
    <property type="component" value="Unassembled WGS sequence"/>
</dbReference>
<feature type="domain" description="AMP-dependent synthetase/ligase" evidence="5">
    <location>
        <begin position="28"/>
        <end position="369"/>
    </location>
</feature>
<dbReference type="RefSeq" id="WP_221640092.1">
    <property type="nucleotide sequence ID" value="NZ_VFOZ01000001.1"/>
</dbReference>
<dbReference type="EMBL" id="VFOZ01000001">
    <property type="protein sequence ID" value="TQL98461.1"/>
    <property type="molecule type" value="Genomic_DNA"/>
</dbReference>
<dbReference type="SUPFAM" id="SSF56801">
    <property type="entry name" value="Acetyl-CoA synthetase-like"/>
    <property type="match status" value="1"/>
</dbReference>
<evidence type="ECO:0000259" key="5">
    <source>
        <dbReference type="Pfam" id="PF00501"/>
    </source>
</evidence>
<comment type="caution">
    <text evidence="7">The sequence shown here is derived from an EMBL/GenBank/DDBJ whole genome shotgun (WGS) entry which is preliminary data.</text>
</comment>
<dbReference type="GO" id="GO:0016874">
    <property type="term" value="F:ligase activity"/>
    <property type="evidence" value="ECO:0007669"/>
    <property type="project" value="UniProtKB-KW"/>
</dbReference>
<evidence type="ECO:0000256" key="4">
    <source>
        <dbReference type="ARBA" id="ARBA00023098"/>
    </source>
</evidence>
<accession>A0A543CMY7</accession>
<gene>
    <name evidence="7" type="ORF">FB559_4087</name>
</gene>
<dbReference type="Pfam" id="PF00501">
    <property type="entry name" value="AMP-binding"/>
    <property type="match status" value="1"/>
</dbReference>
<protein>
    <submittedName>
        <fullName evidence="7">Acyl-CoA synthetase (AMP-forming)/AMP-acid ligase II</fullName>
    </submittedName>
</protein>
<comment type="similarity">
    <text evidence="1">Belongs to the ATP-dependent AMP-binding enzyme family.</text>
</comment>
<evidence type="ECO:0000313" key="8">
    <source>
        <dbReference type="Proteomes" id="UP000316096"/>
    </source>
</evidence>
<evidence type="ECO:0000256" key="1">
    <source>
        <dbReference type="ARBA" id="ARBA00006432"/>
    </source>
</evidence>
<proteinExistence type="inferred from homology"/>
<evidence type="ECO:0000313" key="7">
    <source>
        <dbReference type="EMBL" id="TQL98461.1"/>
    </source>
</evidence>
<keyword evidence="3" id="KW-0276">Fatty acid metabolism</keyword>
<dbReference type="Gene3D" id="3.40.50.12780">
    <property type="entry name" value="N-terminal domain of ligase-like"/>
    <property type="match status" value="1"/>
</dbReference>
<dbReference type="InterPro" id="IPR025110">
    <property type="entry name" value="AMP-bd_C"/>
</dbReference>
<feature type="domain" description="AMP-binding enzyme C-terminal" evidence="6">
    <location>
        <begin position="419"/>
        <end position="494"/>
    </location>
</feature>
<reference evidence="7 8" key="1">
    <citation type="submission" date="2019-06" db="EMBL/GenBank/DDBJ databases">
        <title>Sequencing the genomes of 1000 actinobacteria strains.</title>
        <authorList>
            <person name="Klenk H.-P."/>
        </authorList>
    </citation>
    <scope>NUCLEOTIDE SEQUENCE [LARGE SCALE GENOMIC DNA]</scope>
    <source>
        <strain evidence="7 8">DSM 102200</strain>
    </source>
</reference>
<dbReference type="GO" id="GO:0006631">
    <property type="term" value="P:fatty acid metabolic process"/>
    <property type="evidence" value="ECO:0007669"/>
    <property type="project" value="UniProtKB-KW"/>
</dbReference>
<dbReference type="PANTHER" id="PTHR43859">
    <property type="entry name" value="ACYL-ACTIVATING ENZYME"/>
    <property type="match status" value="1"/>
</dbReference>
<dbReference type="InterPro" id="IPR000873">
    <property type="entry name" value="AMP-dep_synth/lig_dom"/>
</dbReference>
<dbReference type="InterPro" id="IPR045851">
    <property type="entry name" value="AMP-bd_C_sf"/>
</dbReference>
<evidence type="ECO:0000259" key="6">
    <source>
        <dbReference type="Pfam" id="PF13193"/>
    </source>
</evidence>
<keyword evidence="8" id="KW-1185">Reference proteome</keyword>
<dbReference type="InterPro" id="IPR042099">
    <property type="entry name" value="ANL_N_sf"/>
</dbReference>
<keyword evidence="2 7" id="KW-0436">Ligase</keyword>
<dbReference type="AlphaFoldDB" id="A0A543CMY7"/>
<evidence type="ECO:0000256" key="2">
    <source>
        <dbReference type="ARBA" id="ARBA00022598"/>
    </source>
</evidence>
<keyword evidence="4" id="KW-0443">Lipid metabolism</keyword>
<evidence type="ECO:0000256" key="3">
    <source>
        <dbReference type="ARBA" id="ARBA00022832"/>
    </source>
</evidence>
<name>A0A543CMY7_9ACTN</name>
<dbReference type="FunFam" id="3.30.300.30:FF:000008">
    <property type="entry name" value="2,3-dihydroxybenzoate-AMP ligase"/>
    <property type="match status" value="1"/>
</dbReference>
<dbReference type="Gene3D" id="3.30.300.30">
    <property type="match status" value="1"/>
</dbReference>
<dbReference type="Pfam" id="PF13193">
    <property type="entry name" value="AMP-binding_C"/>
    <property type="match status" value="1"/>
</dbReference>